<dbReference type="AlphaFoldDB" id="A0AAW1MXN5"/>
<protein>
    <submittedName>
        <fullName evidence="1">Uncharacterized protein</fullName>
    </submittedName>
</protein>
<proteinExistence type="predicted"/>
<accession>A0AAW1MXN5</accession>
<dbReference type="EMBL" id="JASPKY010000024">
    <property type="protein sequence ID" value="KAK9751978.1"/>
    <property type="molecule type" value="Genomic_DNA"/>
</dbReference>
<evidence type="ECO:0000313" key="2">
    <source>
        <dbReference type="Proteomes" id="UP001458880"/>
    </source>
</evidence>
<evidence type="ECO:0000313" key="1">
    <source>
        <dbReference type="EMBL" id="KAK9751978.1"/>
    </source>
</evidence>
<comment type="caution">
    <text evidence="1">The sequence shown here is derived from an EMBL/GenBank/DDBJ whole genome shotgun (WGS) entry which is preliminary data.</text>
</comment>
<keyword evidence="2" id="KW-1185">Reference proteome</keyword>
<reference evidence="1 2" key="1">
    <citation type="journal article" date="2024" name="BMC Genomics">
        <title>De novo assembly and annotation of Popillia japonica's genome with initial clues to its potential as an invasive pest.</title>
        <authorList>
            <person name="Cucini C."/>
            <person name="Boschi S."/>
            <person name="Funari R."/>
            <person name="Cardaioli E."/>
            <person name="Iannotti N."/>
            <person name="Marturano G."/>
            <person name="Paoli F."/>
            <person name="Bruttini M."/>
            <person name="Carapelli A."/>
            <person name="Frati F."/>
            <person name="Nardi F."/>
        </authorList>
    </citation>
    <scope>NUCLEOTIDE SEQUENCE [LARGE SCALE GENOMIC DNA]</scope>
    <source>
        <strain evidence="1">DMR45628</strain>
    </source>
</reference>
<organism evidence="1 2">
    <name type="scientific">Popillia japonica</name>
    <name type="common">Japanese beetle</name>
    <dbReference type="NCBI Taxonomy" id="7064"/>
    <lineage>
        <taxon>Eukaryota</taxon>
        <taxon>Metazoa</taxon>
        <taxon>Ecdysozoa</taxon>
        <taxon>Arthropoda</taxon>
        <taxon>Hexapoda</taxon>
        <taxon>Insecta</taxon>
        <taxon>Pterygota</taxon>
        <taxon>Neoptera</taxon>
        <taxon>Endopterygota</taxon>
        <taxon>Coleoptera</taxon>
        <taxon>Polyphaga</taxon>
        <taxon>Scarabaeiformia</taxon>
        <taxon>Scarabaeidae</taxon>
        <taxon>Rutelinae</taxon>
        <taxon>Popillia</taxon>
    </lineage>
</organism>
<dbReference type="Proteomes" id="UP001458880">
    <property type="component" value="Unassembled WGS sequence"/>
</dbReference>
<name>A0AAW1MXN5_POPJA</name>
<gene>
    <name evidence="1" type="ORF">QE152_g4574</name>
</gene>
<sequence>MLNFGKEVEGYGTCKKFVATIKMGENRWKSVQKLLRTQFVKSRKGRKSQKLKLLRTQFVKSRKGRKSQKLAPTHPNTAKI</sequence>